<dbReference type="STRING" id="529505.SAMN05421761_11572"/>
<gene>
    <name evidence="1" type="ORF">SAMN05421761_11572</name>
</gene>
<dbReference type="Proteomes" id="UP000186026">
    <property type="component" value="Unassembled WGS sequence"/>
</dbReference>
<name>A0A1N7PD04_9BACT</name>
<evidence type="ECO:0000313" key="2">
    <source>
        <dbReference type="Proteomes" id="UP000186026"/>
    </source>
</evidence>
<protein>
    <submittedName>
        <fullName evidence="1">Uncharacterized protein</fullName>
    </submittedName>
</protein>
<accession>A0A1N7PD04</accession>
<reference evidence="2" key="1">
    <citation type="submission" date="2017-01" db="EMBL/GenBank/DDBJ databases">
        <authorList>
            <person name="Varghese N."/>
            <person name="Submissions S."/>
        </authorList>
    </citation>
    <scope>NUCLEOTIDE SEQUENCE [LARGE SCALE GENOMIC DNA]</scope>
    <source>
        <strain evidence="2">DSM 46698</strain>
    </source>
</reference>
<organism evidence="1 2">
    <name type="scientific">Belliella pelovolcani</name>
    <dbReference type="NCBI Taxonomy" id="529505"/>
    <lineage>
        <taxon>Bacteria</taxon>
        <taxon>Pseudomonadati</taxon>
        <taxon>Bacteroidota</taxon>
        <taxon>Cytophagia</taxon>
        <taxon>Cytophagales</taxon>
        <taxon>Cyclobacteriaceae</taxon>
        <taxon>Belliella</taxon>
    </lineage>
</organism>
<dbReference type="EMBL" id="FTOP01000015">
    <property type="protein sequence ID" value="SIT08471.1"/>
    <property type="molecule type" value="Genomic_DNA"/>
</dbReference>
<proteinExistence type="predicted"/>
<evidence type="ECO:0000313" key="1">
    <source>
        <dbReference type="EMBL" id="SIT08471.1"/>
    </source>
</evidence>
<keyword evidence="2" id="KW-1185">Reference proteome</keyword>
<dbReference type="AlphaFoldDB" id="A0A1N7PD04"/>
<sequence>MQIANKHIGNQTFSEKGLAMPYFFGMTTTFTTTITG</sequence>